<dbReference type="CDD" id="cd03214">
    <property type="entry name" value="ABC_Iron-Siderophores_B12_Hemin"/>
    <property type="match status" value="1"/>
</dbReference>
<proteinExistence type="predicted"/>
<dbReference type="InterPro" id="IPR017871">
    <property type="entry name" value="ABC_transporter-like_CS"/>
</dbReference>
<dbReference type="AlphaFoldDB" id="A0A2W2E0Z7"/>
<evidence type="ECO:0000256" key="1">
    <source>
        <dbReference type="ARBA" id="ARBA00022448"/>
    </source>
</evidence>
<dbReference type="GO" id="GO:0005524">
    <property type="term" value="F:ATP binding"/>
    <property type="evidence" value="ECO:0007669"/>
    <property type="project" value="UniProtKB-KW"/>
</dbReference>
<name>A0A2W2E0Z7_9ACTN</name>
<evidence type="ECO:0000256" key="3">
    <source>
        <dbReference type="ARBA" id="ARBA00022840"/>
    </source>
</evidence>
<dbReference type="PROSITE" id="PS00211">
    <property type="entry name" value="ABC_TRANSPORTER_1"/>
    <property type="match status" value="1"/>
</dbReference>
<dbReference type="GO" id="GO:0016887">
    <property type="term" value="F:ATP hydrolysis activity"/>
    <property type="evidence" value="ECO:0007669"/>
    <property type="project" value="InterPro"/>
</dbReference>
<dbReference type="PANTHER" id="PTHR42794:SF2">
    <property type="entry name" value="ABC TRANSPORTER ATP-BINDING PROTEIN"/>
    <property type="match status" value="1"/>
</dbReference>
<dbReference type="Pfam" id="PF00005">
    <property type="entry name" value="ABC_tran"/>
    <property type="match status" value="1"/>
</dbReference>
<organism evidence="6 7">
    <name type="scientific">Micromonospora endophytica</name>
    <dbReference type="NCBI Taxonomy" id="515350"/>
    <lineage>
        <taxon>Bacteria</taxon>
        <taxon>Bacillati</taxon>
        <taxon>Actinomycetota</taxon>
        <taxon>Actinomycetes</taxon>
        <taxon>Micromonosporales</taxon>
        <taxon>Micromonosporaceae</taxon>
        <taxon>Micromonospora</taxon>
    </lineage>
</organism>
<sequence length="273" mass="29492">MRVTATGVSVSIDGAPILDEVSLTAAPGCITGLVGPNGSGKSTLLRCLYRIIRPQQGAVLIGDDDVWQVPARRAGQLRAVMAQDQELDNDYSVRDIVAMGRIPHQRLLERESSADRAIVDEALARIGIEWAQDRRFATLSGGERQRVLLARALAQDAPVLLLDEPTNHLDVGAQLELLDLIRELRLTTVAALHDLDHAVAYCDAVALLDQGRIVAAGEPVAVLTPERLAEVFGVRAAMTTHSLTGRPHLVFATGTSRPSSERYAHSEHANRAQ</sequence>
<feature type="compositionally biased region" description="Basic and acidic residues" evidence="4">
    <location>
        <begin position="259"/>
        <end position="273"/>
    </location>
</feature>
<accession>A0A2W2E0Z7</accession>
<evidence type="ECO:0000256" key="4">
    <source>
        <dbReference type="SAM" id="MobiDB-lite"/>
    </source>
</evidence>
<dbReference type="PANTHER" id="PTHR42794">
    <property type="entry name" value="HEMIN IMPORT ATP-BINDING PROTEIN HMUV"/>
    <property type="match status" value="1"/>
</dbReference>
<keyword evidence="1" id="KW-0813">Transport</keyword>
<evidence type="ECO:0000313" key="6">
    <source>
        <dbReference type="EMBL" id="PZF98653.1"/>
    </source>
</evidence>
<protein>
    <submittedName>
        <fullName evidence="6">ABC transporter ATP-binding protein</fullName>
    </submittedName>
</protein>
<dbReference type="SMART" id="SM00382">
    <property type="entry name" value="AAA"/>
    <property type="match status" value="1"/>
</dbReference>
<dbReference type="InterPro" id="IPR003593">
    <property type="entry name" value="AAA+_ATPase"/>
</dbReference>
<dbReference type="SUPFAM" id="SSF52540">
    <property type="entry name" value="P-loop containing nucleoside triphosphate hydrolases"/>
    <property type="match status" value="1"/>
</dbReference>
<reference evidence="6 7" key="1">
    <citation type="submission" date="2018-01" db="EMBL/GenBank/DDBJ databases">
        <title>Draft genome sequence of Jishengella endophytica.</title>
        <authorList>
            <person name="Sahin N."/>
            <person name="Ay H."/>
            <person name="Saygin H."/>
        </authorList>
    </citation>
    <scope>NUCLEOTIDE SEQUENCE [LARGE SCALE GENOMIC DNA]</scope>
    <source>
        <strain evidence="6 7">DSM 45430</strain>
    </source>
</reference>
<evidence type="ECO:0000256" key="2">
    <source>
        <dbReference type="ARBA" id="ARBA00022741"/>
    </source>
</evidence>
<dbReference type="Gene3D" id="3.40.50.300">
    <property type="entry name" value="P-loop containing nucleotide triphosphate hydrolases"/>
    <property type="match status" value="1"/>
</dbReference>
<keyword evidence="2" id="KW-0547">Nucleotide-binding</keyword>
<dbReference type="InterPro" id="IPR027417">
    <property type="entry name" value="P-loop_NTPase"/>
</dbReference>
<evidence type="ECO:0000313" key="7">
    <source>
        <dbReference type="Proteomes" id="UP000248627"/>
    </source>
</evidence>
<comment type="caution">
    <text evidence="6">The sequence shown here is derived from an EMBL/GenBank/DDBJ whole genome shotgun (WGS) entry which is preliminary data.</text>
</comment>
<feature type="domain" description="ABC transporter" evidence="5">
    <location>
        <begin position="3"/>
        <end position="235"/>
    </location>
</feature>
<dbReference type="InterPro" id="IPR003439">
    <property type="entry name" value="ABC_transporter-like_ATP-bd"/>
</dbReference>
<keyword evidence="7" id="KW-1185">Reference proteome</keyword>
<gene>
    <name evidence="6" type="ORF">C1I93_08190</name>
</gene>
<feature type="region of interest" description="Disordered" evidence="4">
    <location>
        <begin position="254"/>
        <end position="273"/>
    </location>
</feature>
<dbReference type="RefSeq" id="WP_111242628.1">
    <property type="nucleotide sequence ID" value="NZ_AP023358.1"/>
</dbReference>
<dbReference type="Proteomes" id="UP000248627">
    <property type="component" value="Unassembled WGS sequence"/>
</dbReference>
<dbReference type="OrthoDB" id="3463810at2"/>
<dbReference type="PROSITE" id="PS50893">
    <property type="entry name" value="ABC_TRANSPORTER_2"/>
    <property type="match status" value="1"/>
</dbReference>
<keyword evidence="3 6" id="KW-0067">ATP-binding</keyword>
<dbReference type="EMBL" id="POTX01000036">
    <property type="protein sequence ID" value="PZF98653.1"/>
    <property type="molecule type" value="Genomic_DNA"/>
</dbReference>
<evidence type="ECO:0000259" key="5">
    <source>
        <dbReference type="PROSITE" id="PS50893"/>
    </source>
</evidence>
<dbReference type="FunFam" id="3.40.50.300:FF:000134">
    <property type="entry name" value="Iron-enterobactin ABC transporter ATP-binding protein"/>
    <property type="match status" value="1"/>
</dbReference>